<dbReference type="STRING" id="47427.A0A2H3DCL1"/>
<dbReference type="GO" id="GO:0000723">
    <property type="term" value="P:telomere maintenance"/>
    <property type="evidence" value="ECO:0007669"/>
    <property type="project" value="InterPro"/>
</dbReference>
<dbReference type="GO" id="GO:0016887">
    <property type="term" value="F:ATP hydrolysis activity"/>
    <property type="evidence" value="ECO:0007669"/>
    <property type="project" value="RHEA"/>
</dbReference>
<dbReference type="EMBL" id="KZ293672">
    <property type="protein sequence ID" value="PBK88618.1"/>
    <property type="molecule type" value="Genomic_DNA"/>
</dbReference>
<keyword evidence="1" id="KW-0067">ATP-binding</keyword>
<dbReference type="OrthoDB" id="432234at2759"/>
<dbReference type="SUPFAM" id="SSF52540">
    <property type="entry name" value="P-loop containing nucleoside triphosphate hydrolases"/>
    <property type="match status" value="1"/>
</dbReference>
<keyword evidence="1" id="KW-0233">DNA recombination</keyword>
<keyword evidence="1" id="KW-0547">Nucleotide-binding</keyword>
<organism evidence="3 4">
    <name type="scientific">Armillaria gallica</name>
    <name type="common">Bulbous honey fungus</name>
    <name type="synonym">Armillaria bulbosa</name>
    <dbReference type="NCBI Taxonomy" id="47427"/>
    <lineage>
        <taxon>Eukaryota</taxon>
        <taxon>Fungi</taxon>
        <taxon>Dikarya</taxon>
        <taxon>Basidiomycota</taxon>
        <taxon>Agaricomycotina</taxon>
        <taxon>Agaricomycetes</taxon>
        <taxon>Agaricomycetidae</taxon>
        <taxon>Agaricales</taxon>
        <taxon>Marasmiineae</taxon>
        <taxon>Physalacriaceae</taxon>
        <taxon>Armillaria</taxon>
    </lineage>
</organism>
<keyword evidence="4" id="KW-1185">Reference proteome</keyword>
<comment type="cofactor">
    <cofactor evidence="1">
        <name>Mg(2+)</name>
        <dbReference type="ChEBI" id="CHEBI:18420"/>
    </cofactor>
</comment>
<keyword evidence="1" id="KW-0227">DNA damage</keyword>
<sequence length="124" mass="13902">FKLNKEQDQAFSIVAQHTMSRISEQLQMYIGGMGGTGKSQVLKALTEFFRLRNESTRLVHVAPTGTAASIIKDSTYHFMFGINEFTVKKSLGEVKARLSGVEYVFLDKVSMLSCANLYKISDRL</sequence>
<feature type="domain" description="DNA helicase Pif1-like DEAD-box helicase" evidence="2">
    <location>
        <begin position="2"/>
        <end position="96"/>
    </location>
</feature>
<dbReference type="OMA" id="MLSCANL"/>
<gene>
    <name evidence="3" type="ORF">ARMGADRAFT_902102</name>
</gene>
<dbReference type="InterPro" id="IPR010285">
    <property type="entry name" value="DNA_helicase_pif1-like_DEAD"/>
</dbReference>
<dbReference type="InParanoid" id="A0A2H3DCL1"/>
<keyword evidence="1" id="KW-0347">Helicase</keyword>
<protein>
    <recommendedName>
        <fullName evidence="1">ATP-dependent DNA helicase</fullName>
        <ecNumber evidence="1">5.6.2.3</ecNumber>
    </recommendedName>
</protein>
<accession>A0A2H3DCL1</accession>
<dbReference type="EC" id="5.6.2.3" evidence="1"/>
<dbReference type="Pfam" id="PF05970">
    <property type="entry name" value="PIF1"/>
    <property type="match status" value="1"/>
</dbReference>
<reference evidence="4" key="1">
    <citation type="journal article" date="2017" name="Nat. Ecol. Evol.">
        <title>Genome expansion and lineage-specific genetic innovations in the forest pathogenic fungi Armillaria.</title>
        <authorList>
            <person name="Sipos G."/>
            <person name="Prasanna A.N."/>
            <person name="Walter M.C."/>
            <person name="O'Connor E."/>
            <person name="Balint B."/>
            <person name="Krizsan K."/>
            <person name="Kiss B."/>
            <person name="Hess J."/>
            <person name="Varga T."/>
            <person name="Slot J."/>
            <person name="Riley R."/>
            <person name="Boka B."/>
            <person name="Rigling D."/>
            <person name="Barry K."/>
            <person name="Lee J."/>
            <person name="Mihaltcheva S."/>
            <person name="LaButti K."/>
            <person name="Lipzen A."/>
            <person name="Waldron R."/>
            <person name="Moloney N.M."/>
            <person name="Sperisen C."/>
            <person name="Kredics L."/>
            <person name="Vagvoelgyi C."/>
            <person name="Patrignani A."/>
            <person name="Fitzpatrick D."/>
            <person name="Nagy I."/>
            <person name="Doyle S."/>
            <person name="Anderson J.B."/>
            <person name="Grigoriev I.V."/>
            <person name="Gueldener U."/>
            <person name="Muensterkoetter M."/>
            <person name="Nagy L.G."/>
        </authorList>
    </citation>
    <scope>NUCLEOTIDE SEQUENCE [LARGE SCALE GENOMIC DNA]</scope>
    <source>
        <strain evidence="4">Ar21-2</strain>
    </source>
</reference>
<name>A0A2H3DCL1_ARMGA</name>
<dbReference type="InterPro" id="IPR051055">
    <property type="entry name" value="PIF1_helicase"/>
</dbReference>
<dbReference type="GO" id="GO:0006310">
    <property type="term" value="P:DNA recombination"/>
    <property type="evidence" value="ECO:0007669"/>
    <property type="project" value="UniProtKB-KW"/>
</dbReference>
<dbReference type="GO" id="GO:0006281">
    <property type="term" value="P:DNA repair"/>
    <property type="evidence" value="ECO:0007669"/>
    <property type="project" value="UniProtKB-KW"/>
</dbReference>
<comment type="similarity">
    <text evidence="1">Belongs to the helicase family.</text>
</comment>
<keyword evidence="1" id="KW-0378">Hydrolase</keyword>
<dbReference type="Proteomes" id="UP000217790">
    <property type="component" value="Unassembled WGS sequence"/>
</dbReference>
<dbReference type="AlphaFoldDB" id="A0A2H3DCL1"/>
<dbReference type="PANTHER" id="PTHR47642">
    <property type="entry name" value="ATP-DEPENDENT DNA HELICASE"/>
    <property type="match status" value="1"/>
</dbReference>
<comment type="catalytic activity">
    <reaction evidence="1">
        <text>ATP + H2O = ADP + phosphate + H(+)</text>
        <dbReference type="Rhea" id="RHEA:13065"/>
        <dbReference type="ChEBI" id="CHEBI:15377"/>
        <dbReference type="ChEBI" id="CHEBI:15378"/>
        <dbReference type="ChEBI" id="CHEBI:30616"/>
        <dbReference type="ChEBI" id="CHEBI:43474"/>
        <dbReference type="ChEBI" id="CHEBI:456216"/>
        <dbReference type="EC" id="5.6.2.3"/>
    </reaction>
</comment>
<dbReference type="InterPro" id="IPR027417">
    <property type="entry name" value="P-loop_NTPase"/>
</dbReference>
<evidence type="ECO:0000259" key="2">
    <source>
        <dbReference type="Pfam" id="PF05970"/>
    </source>
</evidence>
<dbReference type="Gene3D" id="3.40.50.300">
    <property type="entry name" value="P-loop containing nucleotide triphosphate hydrolases"/>
    <property type="match status" value="1"/>
</dbReference>
<feature type="non-terminal residue" evidence="3">
    <location>
        <position position="124"/>
    </location>
</feature>
<evidence type="ECO:0000313" key="4">
    <source>
        <dbReference type="Proteomes" id="UP000217790"/>
    </source>
</evidence>
<proteinExistence type="inferred from homology"/>
<evidence type="ECO:0000313" key="3">
    <source>
        <dbReference type="EMBL" id="PBK88618.1"/>
    </source>
</evidence>
<dbReference type="GO" id="GO:0043139">
    <property type="term" value="F:5'-3' DNA helicase activity"/>
    <property type="evidence" value="ECO:0007669"/>
    <property type="project" value="UniProtKB-EC"/>
</dbReference>
<feature type="non-terminal residue" evidence="3">
    <location>
        <position position="1"/>
    </location>
</feature>
<keyword evidence="1" id="KW-0234">DNA repair</keyword>
<evidence type="ECO:0000256" key="1">
    <source>
        <dbReference type="RuleBase" id="RU363044"/>
    </source>
</evidence>
<dbReference type="GO" id="GO:0005524">
    <property type="term" value="F:ATP binding"/>
    <property type="evidence" value="ECO:0007669"/>
    <property type="project" value="UniProtKB-KW"/>
</dbReference>